<organism evidence="1 2">
    <name type="scientific">Cytobacillus eiseniae</name>
    <dbReference type="NCBI Taxonomy" id="762947"/>
    <lineage>
        <taxon>Bacteria</taxon>
        <taxon>Bacillati</taxon>
        <taxon>Bacillota</taxon>
        <taxon>Bacilli</taxon>
        <taxon>Bacillales</taxon>
        <taxon>Bacillaceae</taxon>
        <taxon>Cytobacillus</taxon>
    </lineage>
</organism>
<protein>
    <submittedName>
        <fullName evidence="1">Uncharacterized protein</fullName>
    </submittedName>
</protein>
<reference evidence="1 2" key="1">
    <citation type="submission" date="2021-03" db="EMBL/GenBank/DDBJ databases">
        <title>Genomic Encyclopedia of Type Strains, Phase IV (KMG-IV): sequencing the most valuable type-strain genomes for metagenomic binning, comparative biology and taxonomic classification.</title>
        <authorList>
            <person name="Goeker M."/>
        </authorList>
    </citation>
    <scope>NUCLEOTIDE SEQUENCE [LARGE SCALE GENOMIC DNA]</scope>
    <source>
        <strain evidence="1 2">DSM 26675</strain>
    </source>
</reference>
<keyword evidence="2" id="KW-1185">Reference proteome</keyword>
<accession>A0ABS4RGG7</accession>
<gene>
    <name evidence="1" type="ORF">J2Z40_002018</name>
</gene>
<dbReference type="EMBL" id="JAGIKZ010000009">
    <property type="protein sequence ID" value="MBP2241455.1"/>
    <property type="molecule type" value="Genomic_DNA"/>
</dbReference>
<evidence type="ECO:0000313" key="2">
    <source>
        <dbReference type="Proteomes" id="UP001519293"/>
    </source>
</evidence>
<evidence type="ECO:0000313" key="1">
    <source>
        <dbReference type="EMBL" id="MBP2241455.1"/>
    </source>
</evidence>
<name>A0ABS4RGG7_9BACI</name>
<sequence>MKVSKIEKVHIDQIEHPIGRIDGKLPLIS</sequence>
<proteinExistence type="predicted"/>
<comment type="caution">
    <text evidence="1">The sequence shown here is derived from an EMBL/GenBank/DDBJ whole genome shotgun (WGS) entry which is preliminary data.</text>
</comment>
<dbReference type="Proteomes" id="UP001519293">
    <property type="component" value="Unassembled WGS sequence"/>
</dbReference>